<dbReference type="GO" id="GO:0016887">
    <property type="term" value="F:ATP hydrolysis activity"/>
    <property type="evidence" value="ECO:0007669"/>
    <property type="project" value="InterPro"/>
</dbReference>
<evidence type="ECO:0000259" key="7">
    <source>
        <dbReference type="SMART" id="SM00382"/>
    </source>
</evidence>
<dbReference type="SMART" id="SM00382">
    <property type="entry name" value="AAA"/>
    <property type="match status" value="1"/>
</dbReference>
<dbReference type="InterPro" id="IPR008921">
    <property type="entry name" value="DNA_pol3_clamp-load_cplx_C"/>
</dbReference>
<evidence type="ECO:0000313" key="9">
    <source>
        <dbReference type="Proteomes" id="UP000549394"/>
    </source>
</evidence>
<dbReference type="GO" id="GO:0005634">
    <property type="term" value="C:nucleus"/>
    <property type="evidence" value="ECO:0007669"/>
    <property type="project" value="TreeGrafter"/>
</dbReference>
<dbReference type="Gene3D" id="1.10.8.60">
    <property type="match status" value="1"/>
</dbReference>
<dbReference type="Gene3D" id="1.20.272.10">
    <property type="match status" value="1"/>
</dbReference>
<evidence type="ECO:0000256" key="2">
    <source>
        <dbReference type="ARBA" id="ARBA00022705"/>
    </source>
</evidence>
<sequence>MDSSMEIETISESVKNDEPSNETNKSKQKSNNSKLPWVEKYRPSKLHEVVGNSETIKRLAVFAKNGNVPNVIIAGPPGTGKTTSILCLANELLGDLSKSAVLELNASHDRGIDVVRNKIKMFAQKTVNLPPNRHKIIILDEADSMTMGAQQALRRIIELNSNTTRFALACNASDKIIEPIQSRCAMLRYSKLSDAQILDRVLVVCQEENVKYTDDGLEAIALNNLQSTFEGFGFVNSDNVFKVCDEPHPNYVKNLLTHCGKSEFDKAYEIVSYLWNLGYSPEDIITTIMRVCKTHDMPEFMKLDFVKEIGLTHMKVIEGNGSLLQMAGLLARLCKVANPV</sequence>
<dbReference type="Gene3D" id="3.40.50.300">
    <property type="entry name" value="P-loop containing nucleotide triphosphate hydrolases"/>
    <property type="match status" value="1"/>
</dbReference>
<dbReference type="OrthoDB" id="4199794at2759"/>
<dbReference type="GO" id="GO:0005663">
    <property type="term" value="C:DNA replication factor C complex"/>
    <property type="evidence" value="ECO:0007669"/>
    <property type="project" value="TreeGrafter"/>
</dbReference>
<evidence type="ECO:0000256" key="4">
    <source>
        <dbReference type="ARBA" id="ARBA00022840"/>
    </source>
</evidence>
<dbReference type="InterPro" id="IPR047854">
    <property type="entry name" value="RFC_lid"/>
</dbReference>
<dbReference type="Pfam" id="PF00004">
    <property type="entry name" value="AAA"/>
    <property type="match status" value="1"/>
</dbReference>
<dbReference type="Pfam" id="PF08542">
    <property type="entry name" value="Rep_fac_C"/>
    <property type="match status" value="1"/>
</dbReference>
<dbReference type="AlphaFoldDB" id="A0A7I8W8Q5"/>
<evidence type="ECO:0000256" key="3">
    <source>
        <dbReference type="ARBA" id="ARBA00022741"/>
    </source>
</evidence>
<dbReference type="GO" id="GO:0006261">
    <property type="term" value="P:DNA-templated DNA replication"/>
    <property type="evidence" value="ECO:0007669"/>
    <property type="project" value="TreeGrafter"/>
</dbReference>
<dbReference type="InterPro" id="IPR003593">
    <property type="entry name" value="AAA+_ATPase"/>
</dbReference>
<dbReference type="InterPro" id="IPR027417">
    <property type="entry name" value="P-loop_NTPase"/>
</dbReference>
<dbReference type="PANTHER" id="PTHR11669:SF5">
    <property type="entry name" value="REPLICATION FACTOR C SUBUNIT 2"/>
    <property type="match status" value="1"/>
</dbReference>
<keyword evidence="9" id="KW-1185">Reference proteome</keyword>
<organism evidence="8 9">
    <name type="scientific">Dimorphilus gyrociliatus</name>
    <dbReference type="NCBI Taxonomy" id="2664684"/>
    <lineage>
        <taxon>Eukaryota</taxon>
        <taxon>Metazoa</taxon>
        <taxon>Spiralia</taxon>
        <taxon>Lophotrochozoa</taxon>
        <taxon>Annelida</taxon>
        <taxon>Polychaeta</taxon>
        <taxon>Polychaeta incertae sedis</taxon>
        <taxon>Dinophilidae</taxon>
        <taxon>Dimorphilus</taxon>
    </lineage>
</organism>
<feature type="domain" description="AAA+ ATPase" evidence="7">
    <location>
        <begin position="67"/>
        <end position="202"/>
    </location>
</feature>
<evidence type="ECO:0000256" key="6">
    <source>
        <dbReference type="SAM" id="MobiDB-lite"/>
    </source>
</evidence>
<dbReference type="GO" id="GO:0005524">
    <property type="term" value="F:ATP binding"/>
    <property type="evidence" value="ECO:0007669"/>
    <property type="project" value="UniProtKB-KW"/>
</dbReference>
<reference evidence="8 9" key="1">
    <citation type="submission" date="2020-08" db="EMBL/GenBank/DDBJ databases">
        <authorList>
            <person name="Hejnol A."/>
        </authorList>
    </citation>
    <scope>NUCLEOTIDE SEQUENCE [LARGE SCALE GENOMIC DNA]</scope>
</reference>
<dbReference type="Proteomes" id="UP000549394">
    <property type="component" value="Unassembled WGS sequence"/>
</dbReference>
<dbReference type="InterPro" id="IPR013748">
    <property type="entry name" value="Rep_factorC_C"/>
</dbReference>
<proteinExistence type="inferred from homology"/>
<gene>
    <name evidence="8" type="ORF">DGYR_LOCUS12035</name>
</gene>
<name>A0A7I8W8Q5_9ANNE</name>
<comment type="similarity">
    <text evidence="1">Belongs to the activator 1 small subunits family.</text>
</comment>
<dbReference type="GO" id="GO:0003689">
    <property type="term" value="F:DNA clamp loader activity"/>
    <property type="evidence" value="ECO:0007669"/>
    <property type="project" value="TreeGrafter"/>
</dbReference>
<dbReference type="GO" id="GO:0006281">
    <property type="term" value="P:DNA repair"/>
    <property type="evidence" value="ECO:0007669"/>
    <property type="project" value="TreeGrafter"/>
</dbReference>
<dbReference type="InterPro" id="IPR050238">
    <property type="entry name" value="DNA_Rep/Repair_Clamp_Loader"/>
</dbReference>
<evidence type="ECO:0000256" key="5">
    <source>
        <dbReference type="ARBA" id="ARBA00040745"/>
    </source>
</evidence>
<dbReference type="SUPFAM" id="SSF52540">
    <property type="entry name" value="P-loop containing nucleoside triphosphate hydrolases"/>
    <property type="match status" value="1"/>
</dbReference>
<keyword evidence="4" id="KW-0067">ATP-binding</keyword>
<evidence type="ECO:0000313" key="8">
    <source>
        <dbReference type="EMBL" id="CAD5124500.1"/>
    </source>
</evidence>
<dbReference type="EMBL" id="CAJFCJ010000021">
    <property type="protein sequence ID" value="CAD5124500.1"/>
    <property type="molecule type" value="Genomic_DNA"/>
</dbReference>
<dbReference type="FunFam" id="1.20.272.10:FF:000006">
    <property type="entry name" value="Replication factor C subunit 2"/>
    <property type="match status" value="1"/>
</dbReference>
<feature type="region of interest" description="Disordered" evidence="6">
    <location>
        <begin position="1"/>
        <end position="38"/>
    </location>
</feature>
<protein>
    <recommendedName>
        <fullName evidence="5">Replication factor C subunit 2</fullName>
    </recommendedName>
</protein>
<dbReference type="CDD" id="cd18140">
    <property type="entry name" value="HLD_clamp_RFC"/>
    <property type="match status" value="1"/>
</dbReference>
<comment type="caution">
    <text evidence="8">The sequence shown here is derived from an EMBL/GenBank/DDBJ whole genome shotgun (WGS) entry which is preliminary data.</text>
</comment>
<dbReference type="SUPFAM" id="SSF48019">
    <property type="entry name" value="post-AAA+ oligomerization domain-like"/>
    <property type="match status" value="1"/>
</dbReference>
<keyword evidence="3" id="KW-0547">Nucleotide-binding</keyword>
<dbReference type="PANTHER" id="PTHR11669">
    <property type="entry name" value="REPLICATION FACTOR C / DNA POLYMERASE III GAMMA-TAU SUBUNIT"/>
    <property type="match status" value="1"/>
</dbReference>
<evidence type="ECO:0000256" key="1">
    <source>
        <dbReference type="ARBA" id="ARBA00005378"/>
    </source>
</evidence>
<keyword evidence="2" id="KW-0235">DNA replication</keyword>
<dbReference type="GO" id="GO:0003677">
    <property type="term" value="F:DNA binding"/>
    <property type="evidence" value="ECO:0007669"/>
    <property type="project" value="InterPro"/>
</dbReference>
<accession>A0A7I8W8Q5</accession>
<dbReference type="CDD" id="cd00009">
    <property type="entry name" value="AAA"/>
    <property type="match status" value="1"/>
</dbReference>
<dbReference type="InterPro" id="IPR003959">
    <property type="entry name" value="ATPase_AAA_core"/>
</dbReference>
<dbReference type="FunFam" id="3.40.50.300:FF:000107">
    <property type="entry name" value="Replication factor C subunit 4"/>
    <property type="match status" value="1"/>
</dbReference>